<dbReference type="AlphaFoldDB" id="A0AB33VDK4"/>
<dbReference type="EMBL" id="AAKL01000034">
    <property type="protein sequence ID" value="EAP72161.1"/>
    <property type="molecule type" value="Genomic_DNA"/>
</dbReference>
<accession>A0AB33VDK4</accession>
<dbReference type="RefSeq" id="WP_003264268.1">
    <property type="nucleotide sequence ID" value="NZ_AAKL01000034.1"/>
</dbReference>
<dbReference type="Gene3D" id="1.10.10.2250">
    <property type="match status" value="1"/>
</dbReference>
<dbReference type="InterPro" id="IPR053841">
    <property type="entry name" value="MksE"/>
</dbReference>
<organism evidence="1 2">
    <name type="scientific">Ralstonia solanacearum (strain UW551)</name>
    <dbReference type="NCBI Taxonomy" id="342110"/>
    <lineage>
        <taxon>Bacteria</taxon>
        <taxon>Pseudomonadati</taxon>
        <taxon>Pseudomonadota</taxon>
        <taxon>Betaproteobacteria</taxon>
        <taxon>Burkholderiales</taxon>
        <taxon>Burkholderiaceae</taxon>
        <taxon>Ralstonia</taxon>
        <taxon>Ralstonia solanacearum species complex</taxon>
    </lineage>
</organism>
<dbReference type="InterPro" id="IPR042038">
    <property type="entry name" value="MukE_N"/>
</dbReference>
<sequence>MDLPDKFEEAFDSLTKGRHISSYDGEVFKSLMEHTARYRQLFDALGYELVSDPQGFFHFNGTKQRNLSKSVEQAALFTFIMVDWLSDNDSSVEDGLFSDARAIKDLPHLQSDRYRSYMRQAGGDDENNLKRIINAMERSGFLRVMDDKIQFLAPARRILKICMALARKTPTMTPDAEPAGAGEEA</sequence>
<evidence type="ECO:0000313" key="2">
    <source>
        <dbReference type="Proteomes" id="UP000005933"/>
    </source>
</evidence>
<proteinExistence type="predicted"/>
<gene>
    <name evidence="1" type="ORF">RRSL_02577</name>
</gene>
<evidence type="ECO:0008006" key="3">
    <source>
        <dbReference type="Google" id="ProtNLM"/>
    </source>
</evidence>
<dbReference type="Proteomes" id="UP000005933">
    <property type="component" value="Unassembled WGS sequence"/>
</dbReference>
<dbReference type="Pfam" id="PF21980">
    <property type="entry name" value="MksE"/>
    <property type="match status" value="1"/>
</dbReference>
<protein>
    <recommendedName>
        <fullName evidence="3">DUF4194 domain-containing protein</fullName>
    </recommendedName>
</protein>
<evidence type="ECO:0000313" key="1">
    <source>
        <dbReference type="EMBL" id="EAP72161.1"/>
    </source>
</evidence>
<reference evidence="1 2" key="1">
    <citation type="journal article" date="2006" name="Mol. Plant Microbe Interact.">
        <title>Identification of open reading frames unique to a select agent: Ralstonia solanacearum race 3 biovar 2.</title>
        <authorList>
            <person name="Gabriel D.W."/>
            <person name="Allen C."/>
            <person name="Schell M."/>
            <person name="Denny T.P."/>
            <person name="Greenberg J.T."/>
            <person name="Duan Y.P."/>
            <person name="Flores-Cruz Z."/>
            <person name="Huang Q."/>
            <person name="Clifford J.M."/>
            <person name="Presting G."/>
            <person name="Gonzalez E.T."/>
            <person name="Reddy J."/>
            <person name="Elphinstone J."/>
            <person name="Swanson J."/>
            <person name="Yao J."/>
            <person name="Mulholland V."/>
            <person name="Liu L."/>
            <person name="Farmerie W."/>
            <person name="Patnaikuni M."/>
            <person name="Balogh B."/>
            <person name="Norman D."/>
            <person name="Alvarez A."/>
            <person name="Castillo J.A."/>
            <person name="Jones J."/>
            <person name="Saddler G."/>
            <person name="Walunas T."/>
            <person name="Zhukov A."/>
            <person name="Mikhailova N."/>
        </authorList>
    </citation>
    <scope>NUCLEOTIDE SEQUENCE [LARGE SCALE GENOMIC DNA]</scope>
    <source>
        <strain evidence="1 2">UW551</strain>
    </source>
</reference>
<name>A0AB33VDK4_RALSU</name>
<comment type="caution">
    <text evidence="1">The sequence shown here is derived from an EMBL/GenBank/DDBJ whole genome shotgun (WGS) entry which is preliminary data.</text>
</comment>